<dbReference type="AlphaFoldDB" id="A0A382PC32"/>
<feature type="non-terminal residue" evidence="2">
    <location>
        <position position="155"/>
    </location>
</feature>
<reference evidence="2" key="1">
    <citation type="submission" date="2018-05" db="EMBL/GenBank/DDBJ databases">
        <authorList>
            <person name="Lanie J.A."/>
            <person name="Ng W.-L."/>
            <person name="Kazmierczak K.M."/>
            <person name="Andrzejewski T.M."/>
            <person name="Davidsen T.M."/>
            <person name="Wayne K.J."/>
            <person name="Tettelin H."/>
            <person name="Glass J.I."/>
            <person name="Rusch D."/>
            <person name="Podicherti R."/>
            <person name="Tsui H.-C.T."/>
            <person name="Winkler M.E."/>
        </authorList>
    </citation>
    <scope>NUCLEOTIDE SEQUENCE</scope>
</reference>
<dbReference type="EMBL" id="UINC01106358">
    <property type="protein sequence ID" value="SVC70964.1"/>
    <property type="molecule type" value="Genomic_DNA"/>
</dbReference>
<sequence>SRRQVRHGLGFPQRSGRRSRGKISLCGGDPHKESSSLCTEGRRSWRQTRDGLRPRRKWWRRLRIRRRGQPLGGRFPPTQDEAWTSSCDHSRGETYRHSRRSRPFPHQRDFRRARPRRNFLYRGGTQRRPARRRRRKGICRASGQANEGPSAPASL</sequence>
<gene>
    <name evidence="2" type="ORF">METZ01_LOCUS323818</name>
</gene>
<feature type="non-terminal residue" evidence="2">
    <location>
        <position position="1"/>
    </location>
</feature>
<organism evidence="2">
    <name type="scientific">marine metagenome</name>
    <dbReference type="NCBI Taxonomy" id="408172"/>
    <lineage>
        <taxon>unclassified sequences</taxon>
        <taxon>metagenomes</taxon>
        <taxon>ecological metagenomes</taxon>
    </lineage>
</organism>
<accession>A0A382PC32</accession>
<evidence type="ECO:0000313" key="2">
    <source>
        <dbReference type="EMBL" id="SVC70964.1"/>
    </source>
</evidence>
<name>A0A382PC32_9ZZZZ</name>
<feature type="compositionally biased region" description="Basic residues" evidence="1">
    <location>
        <begin position="128"/>
        <end position="138"/>
    </location>
</feature>
<protein>
    <submittedName>
        <fullName evidence="2">Uncharacterized protein</fullName>
    </submittedName>
</protein>
<feature type="region of interest" description="Disordered" evidence="1">
    <location>
        <begin position="68"/>
        <end position="155"/>
    </location>
</feature>
<feature type="region of interest" description="Disordered" evidence="1">
    <location>
        <begin position="1"/>
        <end position="42"/>
    </location>
</feature>
<feature type="compositionally biased region" description="Basic and acidic residues" evidence="1">
    <location>
        <begin position="29"/>
        <end position="42"/>
    </location>
</feature>
<proteinExistence type="predicted"/>
<evidence type="ECO:0000256" key="1">
    <source>
        <dbReference type="SAM" id="MobiDB-lite"/>
    </source>
</evidence>